<organism evidence="9 10">
    <name type="scientific">Fulvivirga imtechensis AK7</name>
    <dbReference type="NCBI Taxonomy" id="1237149"/>
    <lineage>
        <taxon>Bacteria</taxon>
        <taxon>Pseudomonadati</taxon>
        <taxon>Bacteroidota</taxon>
        <taxon>Cytophagia</taxon>
        <taxon>Cytophagales</taxon>
        <taxon>Fulvivirgaceae</taxon>
        <taxon>Fulvivirga</taxon>
    </lineage>
</organism>
<gene>
    <name evidence="8" type="primary">rnz</name>
    <name evidence="9" type="ORF">C900_04769</name>
</gene>
<dbReference type="Proteomes" id="UP000011135">
    <property type="component" value="Unassembled WGS sequence"/>
</dbReference>
<keyword evidence="6 8" id="KW-0378">Hydrolase</keyword>
<comment type="similarity">
    <text evidence="8">Belongs to the RNase Z family.</text>
</comment>
<dbReference type="InterPro" id="IPR013471">
    <property type="entry name" value="RNase_Z/BN"/>
</dbReference>
<dbReference type="NCBIfam" id="TIGR02651">
    <property type="entry name" value="RNase_Z"/>
    <property type="match status" value="1"/>
</dbReference>
<name>L8JYM9_9BACT</name>
<feature type="binding site" evidence="8">
    <location>
        <position position="67"/>
    </location>
    <ligand>
        <name>Zn(2+)</name>
        <dbReference type="ChEBI" id="CHEBI:29105"/>
        <label>2</label>
        <note>catalytic</note>
    </ligand>
</feature>
<dbReference type="EC" id="3.1.26.11" evidence="8"/>
<keyword evidence="5 8" id="KW-0255">Endonuclease</keyword>
<dbReference type="eggNOG" id="COG1234">
    <property type="taxonomic scope" value="Bacteria"/>
</dbReference>
<dbReference type="GO" id="GO:0042781">
    <property type="term" value="F:3'-tRNA processing endoribonuclease activity"/>
    <property type="evidence" value="ECO:0007669"/>
    <property type="project" value="UniProtKB-UniRule"/>
</dbReference>
<keyword evidence="3 8" id="KW-0540">Nuclease</keyword>
<evidence type="ECO:0000256" key="3">
    <source>
        <dbReference type="ARBA" id="ARBA00022722"/>
    </source>
</evidence>
<keyword evidence="4 8" id="KW-0479">Metal-binding</keyword>
<feature type="binding site" evidence="8">
    <location>
        <position position="212"/>
    </location>
    <ligand>
        <name>Zn(2+)</name>
        <dbReference type="ChEBI" id="CHEBI:29105"/>
        <label>2</label>
        <note>catalytic</note>
    </ligand>
</feature>
<evidence type="ECO:0000256" key="5">
    <source>
        <dbReference type="ARBA" id="ARBA00022759"/>
    </source>
</evidence>
<dbReference type="Gene3D" id="3.60.15.10">
    <property type="entry name" value="Ribonuclease Z/Hydroxyacylglutathione hydrolase-like"/>
    <property type="match status" value="1"/>
</dbReference>
<feature type="binding site" evidence="8">
    <location>
        <position position="66"/>
    </location>
    <ligand>
        <name>Zn(2+)</name>
        <dbReference type="ChEBI" id="CHEBI:29105"/>
        <label>2</label>
        <note>catalytic</note>
    </ligand>
</feature>
<accession>L8JYM9</accession>
<dbReference type="EMBL" id="AMZN01000007">
    <property type="protein sequence ID" value="ELR73258.1"/>
    <property type="molecule type" value="Genomic_DNA"/>
</dbReference>
<feature type="binding site" evidence="8">
    <location>
        <position position="270"/>
    </location>
    <ligand>
        <name>Zn(2+)</name>
        <dbReference type="ChEBI" id="CHEBI:29105"/>
        <label>2</label>
        <note>catalytic</note>
    </ligand>
</feature>
<evidence type="ECO:0000256" key="7">
    <source>
        <dbReference type="ARBA" id="ARBA00022833"/>
    </source>
</evidence>
<sequence>MSFQLKILGSNSATPAYGRHHTAQLLNVQNHYFLIDCGEATQIQLSRYKCKTQRINHIFISHLHGDHYLGLMGLIFTMHLMGRQADLHIFGQKGLEEIIVTQLKYSGTVLNYTIIFRELNPALSEILFEDEWVEVKSFPLNHRIPCSGFIIKEKPKPYRIDKEKLPPNLSLVNIARLKKGEDIYDDQGNLVYKNRDLTLPPRKSRSYAYCSDTKYDETIIHYIKNVDLLYHEATFLLEREQWAEQTFHSTTEQAARIALLAEAKQLIIGHFSARYKDLTPFLTEARHIFNNTLLATEGEAIDVPDL</sequence>
<evidence type="ECO:0000256" key="4">
    <source>
        <dbReference type="ARBA" id="ARBA00022723"/>
    </source>
</evidence>
<keyword evidence="7 8" id="KW-0862">Zinc</keyword>
<comment type="function">
    <text evidence="8">Zinc phosphodiesterase, which displays some tRNA 3'-processing endonuclease activity. Probably involved in tRNA maturation, by removing a 3'-trailer from precursor tRNA.</text>
</comment>
<dbReference type="InterPro" id="IPR036866">
    <property type="entry name" value="RibonucZ/Hydroxyglut_hydro"/>
</dbReference>
<dbReference type="Pfam" id="PF23023">
    <property type="entry name" value="Anti-Pycsar_Apyc1"/>
    <property type="match status" value="1"/>
</dbReference>
<comment type="catalytic activity">
    <reaction evidence="8">
        <text>Endonucleolytic cleavage of RNA, removing extra 3' nucleotides from tRNA precursor, generating 3' termini of tRNAs. A 3'-hydroxy group is left at the tRNA terminus and a 5'-phosphoryl group is left at the trailer molecule.</text>
        <dbReference type="EC" id="3.1.26.11"/>
    </reaction>
</comment>
<feature type="binding site" evidence="8">
    <location>
        <position position="142"/>
    </location>
    <ligand>
        <name>Zn(2+)</name>
        <dbReference type="ChEBI" id="CHEBI:29105"/>
        <label>1</label>
        <note>catalytic</note>
    </ligand>
</feature>
<evidence type="ECO:0000256" key="6">
    <source>
        <dbReference type="ARBA" id="ARBA00022801"/>
    </source>
</evidence>
<dbReference type="NCBIfam" id="NF000801">
    <property type="entry name" value="PRK00055.1-3"/>
    <property type="match status" value="1"/>
</dbReference>
<proteinExistence type="inferred from homology"/>
<dbReference type="GO" id="GO:0008270">
    <property type="term" value="F:zinc ion binding"/>
    <property type="evidence" value="ECO:0007669"/>
    <property type="project" value="UniProtKB-UniRule"/>
</dbReference>
<dbReference type="HAMAP" id="MF_01818">
    <property type="entry name" value="RNase_Z_BN"/>
    <property type="match status" value="1"/>
</dbReference>
<keyword evidence="2 8" id="KW-0819">tRNA processing</keyword>
<dbReference type="RefSeq" id="WP_009578144.1">
    <property type="nucleotide sequence ID" value="NZ_AMZN01000007.1"/>
</dbReference>
<protein>
    <recommendedName>
        <fullName evidence="8">Ribonuclease Z</fullName>
        <shortName evidence="8">RNase Z</shortName>
        <ecNumber evidence="8">3.1.26.11</ecNumber>
    </recommendedName>
    <alternativeName>
        <fullName evidence="8">tRNA 3 endonuclease</fullName>
    </alternativeName>
    <alternativeName>
        <fullName evidence="8">tRNase Z</fullName>
    </alternativeName>
</protein>
<evidence type="ECO:0000256" key="1">
    <source>
        <dbReference type="ARBA" id="ARBA00011738"/>
    </source>
</evidence>
<comment type="cofactor">
    <cofactor evidence="8">
        <name>Zn(2+)</name>
        <dbReference type="ChEBI" id="CHEBI:29105"/>
    </cofactor>
    <text evidence="8">Binds 2 Zn(2+) ions.</text>
</comment>
<dbReference type="PANTHER" id="PTHR46018">
    <property type="entry name" value="ZINC PHOSPHODIESTERASE ELAC PROTEIN 1"/>
    <property type="match status" value="1"/>
</dbReference>
<evidence type="ECO:0000256" key="2">
    <source>
        <dbReference type="ARBA" id="ARBA00022694"/>
    </source>
</evidence>
<reference evidence="9 10" key="1">
    <citation type="submission" date="2012-12" db="EMBL/GenBank/DDBJ databases">
        <title>Genome assembly of Fulvivirga imtechensis AK7.</title>
        <authorList>
            <person name="Nupur N."/>
            <person name="Khatri I."/>
            <person name="Kumar R."/>
            <person name="Subramanian S."/>
            <person name="Pinnaka A."/>
        </authorList>
    </citation>
    <scope>NUCLEOTIDE SEQUENCE [LARGE SCALE GENOMIC DNA]</scope>
    <source>
        <strain evidence="9 10">AK7</strain>
    </source>
</reference>
<feature type="binding site" evidence="8">
    <location>
        <position position="212"/>
    </location>
    <ligand>
        <name>Zn(2+)</name>
        <dbReference type="ChEBI" id="CHEBI:29105"/>
        <label>1</label>
        <note>catalytic</note>
    </ligand>
</feature>
<dbReference type="SUPFAM" id="SSF56281">
    <property type="entry name" value="Metallo-hydrolase/oxidoreductase"/>
    <property type="match status" value="1"/>
</dbReference>
<dbReference type="AlphaFoldDB" id="L8JYM9"/>
<dbReference type="PANTHER" id="PTHR46018:SF2">
    <property type="entry name" value="ZINC PHOSPHODIESTERASE ELAC PROTEIN 1"/>
    <property type="match status" value="1"/>
</dbReference>
<evidence type="ECO:0000313" key="10">
    <source>
        <dbReference type="Proteomes" id="UP000011135"/>
    </source>
</evidence>
<evidence type="ECO:0000313" key="9">
    <source>
        <dbReference type="EMBL" id="ELR73258.1"/>
    </source>
</evidence>
<feature type="binding site" evidence="8">
    <location>
        <position position="62"/>
    </location>
    <ligand>
        <name>Zn(2+)</name>
        <dbReference type="ChEBI" id="CHEBI:29105"/>
        <label>1</label>
        <note>catalytic</note>
    </ligand>
</feature>
<comment type="caution">
    <text evidence="9">The sequence shown here is derived from an EMBL/GenBank/DDBJ whole genome shotgun (WGS) entry which is preliminary data.</text>
</comment>
<dbReference type="OrthoDB" id="9800940at2"/>
<keyword evidence="10" id="KW-1185">Reference proteome</keyword>
<feature type="active site" description="Proton acceptor" evidence="8">
    <location>
        <position position="66"/>
    </location>
</feature>
<dbReference type="STRING" id="1237149.C900_04769"/>
<dbReference type="CDD" id="cd07717">
    <property type="entry name" value="RNaseZ_ZiPD-like_MBL-fold"/>
    <property type="match status" value="1"/>
</dbReference>
<feature type="binding site" evidence="8">
    <location>
        <position position="64"/>
    </location>
    <ligand>
        <name>Zn(2+)</name>
        <dbReference type="ChEBI" id="CHEBI:29105"/>
        <label>1</label>
        <note>catalytic</note>
    </ligand>
</feature>
<evidence type="ECO:0000256" key="8">
    <source>
        <dbReference type="HAMAP-Rule" id="MF_01818"/>
    </source>
</evidence>
<dbReference type="PATRIC" id="fig|1237149.3.peg.692"/>
<comment type="subunit">
    <text evidence="1 8">Homodimer.</text>
</comment>